<evidence type="ECO:0000313" key="6">
    <source>
        <dbReference type="Proteomes" id="UP000799536"/>
    </source>
</evidence>
<name>A0A9P4JK89_9PLEO</name>
<keyword evidence="3" id="KW-0072">Autophagy</keyword>
<feature type="compositionally biased region" description="Acidic residues" evidence="4">
    <location>
        <begin position="72"/>
        <end position="88"/>
    </location>
</feature>
<dbReference type="GO" id="GO:0019787">
    <property type="term" value="F:ubiquitin-like protein transferase activity"/>
    <property type="evidence" value="ECO:0007669"/>
    <property type="project" value="InterPro"/>
</dbReference>
<evidence type="ECO:0000256" key="3">
    <source>
        <dbReference type="ARBA" id="ARBA00023006"/>
    </source>
</evidence>
<organism evidence="5 6">
    <name type="scientific">Delitschia confertaspora ATCC 74209</name>
    <dbReference type="NCBI Taxonomy" id="1513339"/>
    <lineage>
        <taxon>Eukaryota</taxon>
        <taxon>Fungi</taxon>
        <taxon>Dikarya</taxon>
        <taxon>Ascomycota</taxon>
        <taxon>Pezizomycotina</taxon>
        <taxon>Dothideomycetes</taxon>
        <taxon>Pleosporomycetidae</taxon>
        <taxon>Pleosporales</taxon>
        <taxon>Delitschiaceae</taxon>
        <taxon>Delitschia</taxon>
    </lineage>
</organism>
<sequence>MQISSFPSISSTEFEEACYQLENKFANKKHLQNDWLSVNVVQNHDTKYLRITRVLANKKSQKSDPWEKCESESLEEEEEEEPDPEEFEEDDAEALRHRPSDTDEAVLEYDIILSPSYQVPVLYFSIKDPLFRYPLTTETLYEYIIPEHFRRQISDVGVIGGITLTVSSLSILEAVLEVLDALLKKCSKYSLCFRLEECV</sequence>
<gene>
    <name evidence="5" type="ORF">GQ43DRAFT_375335</name>
</gene>
<keyword evidence="2" id="KW-0813">Transport</keyword>
<protein>
    <recommendedName>
        <fullName evidence="7">Autophagy-related protein 3</fullName>
    </recommendedName>
</protein>
<accession>A0A9P4JK89</accession>
<dbReference type="EMBL" id="ML994054">
    <property type="protein sequence ID" value="KAF2199814.1"/>
    <property type="molecule type" value="Genomic_DNA"/>
</dbReference>
<evidence type="ECO:0000256" key="1">
    <source>
        <dbReference type="ARBA" id="ARBA00022786"/>
    </source>
</evidence>
<dbReference type="AlphaFoldDB" id="A0A9P4JK89"/>
<dbReference type="GO" id="GO:0015031">
    <property type="term" value="P:protein transport"/>
    <property type="evidence" value="ECO:0007669"/>
    <property type="project" value="UniProtKB-KW"/>
</dbReference>
<keyword evidence="1" id="KW-0833">Ubl conjugation pathway</keyword>
<evidence type="ECO:0000313" key="5">
    <source>
        <dbReference type="EMBL" id="KAF2199814.1"/>
    </source>
</evidence>
<dbReference type="OrthoDB" id="4089664at2759"/>
<proteinExistence type="predicted"/>
<dbReference type="GO" id="GO:0006914">
    <property type="term" value="P:autophagy"/>
    <property type="evidence" value="ECO:0007669"/>
    <property type="project" value="UniProtKB-KW"/>
</dbReference>
<dbReference type="Pfam" id="PF03987">
    <property type="entry name" value="Autophagy_act_C"/>
    <property type="match status" value="1"/>
</dbReference>
<feature type="region of interest" description="Disordered" evidence="4">
    <location>
        <begin position="62"/>
        <end position="88"/>
    </location>
</feature>
<reference evidence="5" key="1">
    <citation type="journal article" date="2020" name="Stud. Mycol.">
        <title>101 Dothideomycetes genomes: a test case for predicting lifestyles and emergence of pathogens.</title>
        <authorList>
            <person name="Haridas S."/>
            <person name="Albert R."/>
            <person name="Binder M."/>
            <person name="Bloem J."/>
            <person name="Labutti K."/>
            <person name="Salamov A."/>
            <person name="Andreopoulos B."/>
            <person name="Baker S."/>
            <person name="Barry K."/>
            <person name="Bills G."/>
            <person name="Bluhm B."/>
            <person name="Cannon C."/>
            <person name="Castanera R."/>
            <person name="Culley D."/>
            <person name="Daum C."/>
            <person name="Ezra D."/>
            <person name="Gonzalez J."/>
            <person name="Henrissat B."/>
            <person name="Kuo A."/>
            <person name="Liang C."/>
            <person name="Lipzen A."/>
            <person name="Lutzoni F."/>
            <person name="Magnuson J."/>
            <person name="Mondo S."/>
            <person name="Nolan M."/>
            <person name="Ohm R."/>
            <person name="Pangilinan J."/>
            <person name="Park H.-J."/>
            <person name="Ramirez L."/>
            <person name="Alfaro M."/>
            <person name="Sun H."/>
            <person name="Tritt A."/>
            <person name="Yoshinaga Y."/>
            <person name="Zwiers L.-H."/>
            <person name="Turgeon B."/>
            <person name="Goodwin S."/>
            <person name="Spatafora J."/>
            <person name="Crous P."/>
            <person name="Grigoriev I."/>
        </authorList>
    </citation>
    <scope>NUCLEOTIDE SEQUENCE</scope>
    <source>
        <strain evidence="5">ATCC 74209</strain>
    </source>
</reference>
<evidence type="ECO:0008006" key="7">
    <source>
        <dbReference type="Google" id="ProtNLM"/>
    </source>
</evidence>
<dbReference type="InterPro" id="IPR007135">
    <property type="entry name" value="Atg3/Atg10"/>
</dbReference>
<keyword evidence="6" id="KW-1185">Reference proteome</keyword>
<evidence type="ECO:0000256" key="4">
    <source>
        <dbReference type="SAM" id="MobiDB-lite"/>
    </source>
</evidence>
<keyword evidence="2" id="KW-0653">Protein transport</keyword>
<dbReference type="Proteomes" id="UP000799536">
    <property type="component" value="Unassembled WGS sequence"/>
</dbReference>
<feature type="compositionally biased region" description="Basic and acidic residues" evidence="4">
    <location>
        <begin position="62"/>
        <end position="71"/>
    </location>
</feature>
<comment type="caution">
    <text evidence="5">The sequence shown here is derived from an EMBL/GenBank/DDBJ whole genome shotgun (WGS) entry which is preliminary data.</text>
</comment>
<evidence type="ECO:0000256" key="2">
    <source>
        <dbReference type="ARBA" id="ARBA00022927"/>
    </source>
</evidence>